<dbReference type="SMART" id="SM00050">
    <property type="entry name" value="DISIN"/>
    <property type="match status" value="1"/>
</dbReference>
<dbReference type="Pfam" id="PF00200">
    <property type="entry name" value="Disintegrin"/>
    <property type="match status" value="1"/>
</dbReference>
<keyword evidence="9 15" id="KW-1133">Transmembrane helix</keyword>
<feature type="signal peptide" evidence="16">
    <location>
        <begin position="1"/>
        <end position="22"/>
    </location>
</feature>
<dbReference type="SUPFAM" id="SSF55486">
    <property type="entry name" value="Metalloproteases ('zincins'), catalytic domain"/>
    <property type="match status" value="1"/>
</dbReference>
<dbReference type="InterPro" id="IPR001762">
    <property type="entry name" value="Disintegrin_dom"/>
</dbReference>
<evidence type="ECO:0008006" key="20">
    <source>
        <dbReference type="Google" id="ProtNLM"/>
    </source>
</evidence>
<evidence type="ECO:0000256" key="8">
    <source>
        <dbReference type="ARBA" id="ARBA00022833"/>
    </source>
</evidence>
<evidence type="ECO:0000256" key="10">
    <source>
        <dbReference type="ARBA" id="ARBA00023049"/>
    </source>
</evidence>
<sequence length="753" mass="86853">MNNFYYFFTIFFVFIQHLVTKASIYENLKTFHTFHADDIVHTVVKRGIKQSDHPFNVIKEVQFRTLGKDFRLILTPRREVIHSKFKAYTVDGDGNETPFHVAHDDFYYGRVFGEVESHAHVHIDDGVITASIHVDDEIYHIEPKWRHLPDYDNRSMISYRASDVILSWDHDSNDYREQNWPRTCGYVKEEVENEYQINDDEDEDDDYTDLNKFGASSSISRYLNDSSEHSHNETNVRKKRQADQYEYTPTKTRCPLLLVADYRFYQEMGGSNTKTTINYLISLIDRVHKIYNDTTWQDRNEQDGFKGMGFVIKKIVVHSEPTRVRGGELHYNMIREKWDVRNLLEVFSREYSHKDFCLAHLFTDLKFEGGILGLAYVGSPRRNSVGGICTPEYFKNGYTLYLNSGLSSSRNHYGQRVITREADLVTAHEFGHNWGSEHDPDIPECSPSASQGGSYLMYTYSVSGYDVNNKKFSPCSLRSIRKVLQAKSGRCFSEPEESFCGNLRVEGDEECDAGLLGTEDNDPCCDKNCKLRRNQGAVCSDKNTPCCQHCQFMMAAVKCREAQYATCEQESRCTGTSAECPKSPPMKDKTMCLEKGQCKDGKCIPYCETKGQQSCMCDDLVNACKRCCRNHLNDTCAPDSSQDILGDGTPCVQGFCNKGVCEKTIQDVVERFWDIIEEININKVMIFLRDNIVGATIIVSAFIWIPASCLISYVDRRRRREIMRRQEWHKRNELLHPSDERRVIRTVVPAKRP</sequence>
<dbReference type="GO" id="GO:0004222">
    <property type="term" value="F:metalloendopeptidase activity"/>
    <property type="evidence" value="ECO:0007669"/>
    <property type="project" value="InterPro"/>
</dbReference>
<evidence type="ECO:0000256" key="4">
    <source>
        <dbReference type="ARBA" id="ARBA00022692"/>
    </source>
</evidence>
<keyword evidence="10" id="KW-0482">Metalloprotease</keyword>
<dbReference type="CDD" id="cd04270">
    <property type="entry name" value="ZnMc_TACE_like"/>
    <property type="match status" value="1"/>
</dbReference>
<keyword evidence="11 15" id="KW-0472">Membrane</keyword>
<keyword evidence="8 13" id="KW-0862">Zinc</keyword>
<protein>
    <recommendedName>
        <fullName evidence="20">ADAM 17-like protease</fullName>
    </recommendedName>
</protein>
<dbReference type="SUPFAM" id="SSF57552">
    <property type="entry name" value="Blood coagulation inhibitor (disintegrin)"/>
    <property type="match status" value="1"/>
</dbReference>
<feature type="domain" description="Peptidase M12B" evidence="18">
    <location>
        <begin position="252"/>
        <end position="496"/>
    </location>
</feature>
<dbReference type="GO" id="GO:0007219">
    <property type="term" value="P:Notch signaling pathway"/>
    <property type="evidence" value="ECO:0007669"/>
    <property type="project" value="TreeGrafter"/>
</dbReference>
<evidence type="ECO:0000256" key="9">
    <source>
        <dbReference type="ARBA" id="ARBA00022989"/>
    </source>
</evidence>
<evidence type="ECO:0000256" key="15">
    <source>
        <dbReference type="SAM" id="Phobius"/>
    </source>
</evidence>
<dbReference type="PANTHER" id="PTHR45702:SF6">
    <property type="entry name" value="DISINTEGRIN AND METALLOPROTEINASE DOMAIN-CONTAINING PROTEIN 17"/>
    <property type="match status" value="1"/>
</dbReference>
<dbReference type="AlphaFoldDB" id="A0AAW2I006"/>
<feature type="binding site" evidence="13">
    <location>
        <position position="438"/>
    </location>
    <ligand>
        <name>Zn(2+)</name>
        <dbReference type="ChEBI" id="CHEBI:29105"/>
        <note>catalytic</note>
    </ligand>
</feature>
<evidence type="ECO:0000256" key="7">
    <source>
        <dbReference type="ARBA" id="ARBA00022801"/>
    </source>
</evidence>
<accession>A0AAW2I006</accession>
<name>A0AAW2I006_9NEOP</name>
<feature type="binding site" evidence="13">
    <location>
        <position position="432"/>
    </location>
    <ligand>
        <name>Zn(2+)</name>
        <dbReference type="ChEBI" id="CHEBI:29105"/>
        <note>catalytic</note>
    </ligand>
</feature>
<dbReference type="EMBL" id="JARGDH010000002">
    <property type="protein sequence ID" value="KAL0274855.1"/>
    <property type="molecule type" value="Genomic_DNA"/>
</dbReference>
<organism evidence="19">
    <name type="scientific">Menopon gallinae</name>
    <name type="common">poultry shaft louse</name>
    <dbReference type="NCBI Taxonomy" id="328185"/>
    <lineage>
        <taxon>Eukaryota</taxon>
        <taxon>Metazoa</taxon>
        <taxon>Ecdysozoa</taxon>
        <taxon>Arthropoda</taxon>
        <taxon>Hexapoda</taxon>
        <taxon>Insecta</taxon>
        <taxon>Pterygota</taxon>
        <taxon>Neoptera</taxon>
        <taxon>Paraneoptera</taxon>
        <taxon>Psocodea</taxon>
        <taxon>Troctomorpha</taxon>
        <taxon>Phthiraptera</taxon>
        <taxon>Amblycera</taxon>
        <taxon>Menoponidae</taxon>
        <taxon>Menopon</taxon>
    </lineage>
</organism>
<feature type="region of interest" description="Disordered" evidence="14">
    <location>
        <begin position="223"/>
        <end position="243"/>
    </location>
</feature>
<dbReference type="InterPro" id="IPR024079">
    <property type="entry name" value="MetalloPept_cat_dom_sf"/>
</dbReference>
<dbReference type="PROSITE" id="PS50215">
    <property type="entry name" value="ADAM_MEPRO"/>
    <property type="match status" value="1"/>
</dbReference>
<keyword evidence="6 16" id="KW-0732">Signal</keyword>
<comment type="cofactor">
    <cofactor evidence="1">
        <name>Zn(2+)</name>
        <dbReference type="ChEBI" id="CHEBI:29105"/>
    </cofactor>
</comment>
<feature type="chain" id="PRO_5043553800" description="ADAM 17-like protease" evidence="16">
    <location>
        <begin position="23"/>
        <end position="753"/>
    </location>
</feature>
<keyword evidence="7" id="KW-0378">Hydrolase</keyword>
<dbReference type="GO" id="GO:0005886">
    <property type="term" value="C:plasma membrane"/>
    <property type="evidence" value="ECO:0007669"/>
    <property type="project" value="TreeGrafter"/>
</dbReference>
<evidence type="ECO:0000256" key="2">
    <source>
        <dbReference type="ARBA" id="ARBA00004479"/>
    </source>
</evidence>
<feature type="active site" evidence="13">
    <location>
        <position position="429"/>
    </location>
</feature>
<dbReference type="Gene3D" id="3.40.390.10">
    <property type="entry name" value="Collagenase (Catalytic Domain)"/>
    <property type="match status" value="1"/>
</dbReference>
<comment type="subcellular location">
    <subcellularLocation>
        <location evidence="2">Membrane</location>
        <topology evidence="2">Single-pass type I membrane protein</topology>
    </subcellularLocation>
</comment>
<dbReference type="InterPro" id="IPR034025">
    <property type="entry name" value="ADAM10_ADAM17"/>
</dbReference>
<evidence type="ECO:0000256" key="12">
    <source>
        <dbReference type="ARBA" id="ARBA00023157"/>
    </source>
</evidence>
<reference evidence="19" key="1">
    <citation type="journal article" date="2024" name="Gigascience">
        <title>Chromosome-level genome of the poultry shaft louse Menopon gallinae provides insight into the host-switching and adaptive evolution of parasitic lice.</title>
        <authorList>
            <person name="Xu Y."/>
            <person name="Ma L."/>
            <person name="Liu S."/>
            <person name="Liang Y."/>
            <person name="Liu Q."/>
            <person name="He Z."/>
            <person name="Tian L."/>
            <person name="Duan Y."/>
            <person name="Cai W."/>
            <person name="Li H."/>
            <person name="Song F."/>
        </authorList>
    </citation>
    <scope>NUCLEOTIDE SEQUENCE</scope>
    <source>
        <strain evidence="19">Cailab_2023a</strain>
    </source>
</reference>
<feature type="binding site" evidence="13">
    <location>
        <position position="428"/>
    </location>
    <ligand>
        <name>Zn(2+)</name>
        <dbReference type="ChEBI" id="CHEBI:29105"/>
        <note>catalytic</note>
    </ligand>
</feature>
<dbReference type="PROSITE" id="PS50214">
    <property type="entry name" value="DISINTEGRIN_2"/>
    <property type="match status" value="1"/>
</dbReference>
<evidence type="ECO:0000256" key="3">
    <source>
        <dbReference type="ARBA" id="ARBA00022670"/>
    </source>
</evidence>
<keyword evidence="12" id="KW-1015">Disulfide bond</keyword>
<dbReference type="InterPro" id="IPR051489">
    <property type="entry name" value="ADAM_Metalloproteinase"/>
</dbReference>
<dbReference type="Pfam" id="PF16698">
    <property type="entry name" value="ADAM17_MPD"/>
    <property type="match status" value="1"/>
</dbReference>
<dbReference type="PANTHER" id="PTHR45702">
    <property type="entry name" value="ADAM10/ADAM17 METALLOPEPTIDASE FAMILY MEMBER"/>
    <property type="match status" value="1"/>
</dbReference>
<evidence type="ECO:0000256" key="16">
    <source>
        <dbReference type="SAM" id="SignalP"/>
    </source>
</evidence>
<evidence type="ECO:0000256" key="13">
    <source>
        <dbReference type="PROSITE-ProRule" id="PRU00276"/>
    </source>
</evidence>
<dbReference type="CDD" id="cd14246">
    <property type="entry name" value="ADAM17_MPD"/>
    <property type="match status" value="1"/>
</dbReference>
<keyword evidence="3" id="KW-0645">Protease</keyword>
<gene>
    <name evidence="19" type="ORF">PYX00_002888</name>
</gene>
<feature type="transmembrane region" description="Helical" evidence="15">
    <location>
        <begin position="692"/>
        <end position="714"/>
    </location>
</feature>
<evidence type="ECO:0000313" key="19">
    <source>
        <dbReference type="EMBL" id="KAL0274855.1"/>
    </source>
</evidence>
<evidence type="ECO:0000256" key="14">
    <source>
        <dbReference type="SAM" id="MobiDB-lite"/>
    </source>
</evidence>
<evidence type="ECO:0000256" key="1">
    <source>
        <dbReference type="ARBA" id="ARBA00001947"/>
    </source>
</evidence>
<dbReference type="InterPro" id="IPR001590">
    <property type="entry name" value="Peptidase_M12B"/>
</dbReference>
<dbReference type="Pfam" id="PF13574">
    <property type="entry name" value="Reprolysin_2"/>
    <property type="match status" value="1"/>
</dbReference>
<evidence type="ECO:0000259" key="18">
    <source>
        <dbReference type="PROSITE" id="PS50215"/>
    </source>
</evidence>
<dbReference type="GO" id="GO:0006509">
    <property type="term" value="P:membrane protein ectodomain proteolysis"/>
    <property type="evidence" value="ECO:0007669"/>
    <property type="project" value="UniProtKB-ARBA"/>
</dbReference>
<comment type="caution">
    <text evidence="13">Lacks conserved residue(s) required for the propagation of feature annotation.</text>
</comment>
<evidence type="ECO:0000256" key="11">
    <source>
        <dbReference type="ARBA" id="ARBA00023136"/>
    </source>
</evidence>
<dbReference type="InterPro" id="IPR032029">
    <property type="entry name" value="ADAM17_MPD"/>
</dbReference>
<evidence type="ECO:0000256" key="6">
    <source>
        <dbReference type="ARBA" id="ARBA00022729"/>
    </source>
</evidence>
<evidence type="ECO:0000256" key="5">
    <source>
        <dbReference type="ARBA" id="ARBA00022723"/>
    </source>
</evidence>
<comment type="caution">
    <text evidence="19">The sequence shown here is derived from an EMBL/GenBank/DDBJ whole genome shotgun (WGS) entry which is preliminary data.</text>
</comment>
<keyword evidence="5 13" id="KW-0479">Metal-binding</keyword>
<dbReference type="FunFam" id="4.10.70.10:FF:000003">
    <property type="entry name" value="Disintegrin and metalloproteinase domain-containing protein 17"/>
    <property type="match status" value="1"/>
</dbReference>
<dbReference type="GO" id="GO:0046872">
    <property type="term" value="F:metal ion binding"/>
    <property type="evidence" value="ECO:0007669"/>
    <property type="project" value="UniProtKB-KW"/>
</dbReference>
<proteinExistence type="predicted"/>
<dbReference type="Gene3D" id="4.10.70.30">
    <property type="match status" value="1"/>
</dbReference>
<dbReference type="FunFam" id="3.40.390.10:FF:000017">
    <property type="entry name" value="Disintegrin and metalloproteinase domain-containing protein 17"/>
    <property type="match status" value="1"/>
</dbReference>
<feature type="compositionally biased region" description="Basic and acidic residues" evidence="14">
    <location>
        <begin position="226"/>
        <end position="236"/>
    </location>
</feature>
<feature type="domain" description="Disintegrin" evidence="17">
    <location>
        <begin position="497"/>
        <end position="588"/>
    </location>
</feature>
<dbReference type="Gene3D" id="4.10.70.10">
    <property type="entry name" value="Disintegrin domain"/>
    <property type="match status" value="1"/>
</dbReference>
<evidence type="ECO:0000259" key="17">
    <source>
        <dbReference type="PROSITE" id="PS50214"/>
    </source>
</evidence>
<dbReference type="InterPro" id="IPR036436">
    <property type="entry name" value="Disintegrin_dom_sf"/>
</dbReference>
<keyword evidence="4 15" id="KW-0812">Transmembrane</keyword>